<evidence type="ECO:0000313" key="1">
    <source>
        <dbReference type="EMBL" id="AFB74723.1"/>
    </source>
</evidence>
<dbReference type="EMBL" id="JQ036193">
    <property type="protein sequence ID" value="AFB74723.1"/>
    <property type="molecule type" value="mRNA"/>
</dbReference>
<protein>
    <submittedName>
        <fullName evidence="1">SFI1</fullName>
    </submittedName>
</protein>
<accession>H6WA41</accession>
<dbReference type="GO" id="GO:0019902">
    <property type="term" value="F:phosphatase binding"/>
    <property type="evidence" value="ECO:0007669"/>
    <property type="project" value="TreeGrafter"/>
</dbReference>
<dbReference type="PANTHER" id="PTHR22028">
    <property type="entry name" value="SFI1 SPINDLE BODY DOMAIN-CONTAINING PROTEIN-RELATED"/>
    <property type="match status" value="1"/>
</dbReference>
<organism evidence="1">
    <name type="scientific">Schmidtea mediterranea</name>
    <name type="common">Freshwater planarian flatworm</name>
    <dbReference type="NCBI Taxonomy" id="79327"/>
    <lineage>
        <taxon>Eukaryota</taxon>
        <taxon>Metazoa</taxon>
        <taxon>Spiralia</taxon>
        <taxon>Lophotrochozoa</taxon>
        <taxon>Platyhelminthes</taxon>
        <taxon>Rhabditophora</taxon>
        <taxon>Seriata</taxon>
        <taxon>Tricladida</taxon>
        <taxon>Continenticola</taxon>
        <taxon>Geoplanoidea</taxon>
        <taxon>Dugesiidae</taxon>
        <taxon>Schmidtea</taxon>
    </lineage>
</organism>
<sequence length="682" mass="84574">GRLKELRIRCQARKFFYIWRNKSIGQVTELLATQHYLRRLKRTTWQIWYQQYWRLRIEPRLFGRAILFHKSVSIRLVFTTWIKWTRLRLERSRNMEVARKFHRDNIGRLAITNWVAWIFVKKCKFKLRILAEKQSVKIHLKFAFDIWKIAFQLKTEMNAKMAISVSHYNQGLLQKVIHQWLCVRPIVRQSKLNRMKSNNHFDSLILKLAFQQWREYHHKTKIKQKEKERWDSHYNWNLAHRYLMKWKQHHAHLLVEYAMADRCQEMRRRFQLRKYFIQWQKYYGEEKVLRVQQKLADQMNEILIKRRVWCHFKSFILQRREKNSIKENAQSFANKLILRRYTDKWISRLEEKENVNTKTEMGAARSHYRRVMHMKYFSKWSQFTSSAAVRNQNLSNAIKMFETRLLMNAIDSWHSFVIISKAKSRLINLKEHFVRKYVLCKYWTKWRQEKKARENLEIQVNQYVEIQKIQKRNKIFHKWFMLTKVKLNENIQVNRVQNHANRKLLSKCFTALLQNVQLEHQRKINIDLASIHWQQKLQNKVFIVWRMICLRKKHQTKLLLWRFHKTEYRIKRIVFNCWIEYTNQMKQIREQVQIMFERQRNGMVIQTFHAWRTYKHERQYRKRQTSYRLDEGQRKLDVKLKRSIFIKWKAQTHVRLLAIQKSKIADDLYRANCLRKYLDAWK</sequence>
<dbReference type="AlphaFoldDB" id="H6WA41"/>
<dbReference type="InterPro" id="IPR052270">
    <property type="entry name" value="CACF_protein"/>
</dbReference>
<feature type="non-terminal residue" evidence="1">
    <location>
        <position position="682"/>
    </location>
</feature>
<proteinExistence type="evidence at transcript level"/>
<feature type="non-terminal residue" evidence="1">
    <location>
        <position position="1"/>
    </location>
</feature>
<dbReference type="PANTHER" id="PTHR22028:SF4">
    <property type="entry name" value="PROTEIN SFI1 HOMOLOG"/>
    <property type="match status" value="1"/>
</dbReference>
<reference evidence="1" key="2">
    <citation type="journal article" date="2012" name="Science">
        <title>Centrosome loss in the evolution of planarians.</title>
        <authorList>
            <person name="Azimzadeh J."/>
            <person name="Wong M.L."/>
            <person name="Downhour D.M."/>
            <person name="Alvarado A.S."/>
            <person name="Marshall W.F."/>
        </authorList>
    </citation>
    <scope>NUCLEOTIDE SEQUENCE</scope>
</reference>
<name>H6WA41_SCHMD</name>
<reference evidence="1" key="1">
    <citation type="submission" date="2011-11" db="EMBL/GenBank/DDBJ databases">
        <authorList>
            <person name="Azimzadeh J.C."/>
        </authorList>
    </citation>
    <scope>NUCLEOTIDE SEQUENCE</scope>
</reference>